<dbReference type="RefSeq" id="WP_270897856.1">
    <property type="nucleotide sequence ID" value="NZ_JBHSPF010000053.1"/>
</dbReference>
<dbReference type="PANTHER" id="PTHR32432">
    <property type="entry name" value="CELL DIVISION PROTEIN FTSA-RELATED"/>
    <property type="match status" value="1"/>
</dbReference>
<dbReference type="InterPro" id="IPR043129">
    <property type="entry name" value="ATPase_NBD"/>
</dbReference>
<dbReference type="CDD" id="cd24004">
    <property type="entry name" value="ASKHA_NBD_PilM-like"/>
    <property type="match status" value="1"/>
</dbReference>
<dbReference type="InterPro" id="IPR003494">
    <property type="entry name" value="SHS2_FtsA"/>
</dbReference>
<dbReference type="Gene3D" id="3.30.420.40">
    <property type="match status" value="2"/>
</dbReference>
<sequence length="722" mass="79796">MNDSPIFALDIGTRSVVGLLLTPKEQGYTLLDIEMMEHEERSMLHGQIHHIPLVAKVISSIHKKLEARHGPLRSVCVAAAGRSLKTKRGKASVDISRKTLMTEQDVLHLELSAVQKAQFALVNEEENEEKHSDYHCVGYSTLHYHLDGEPIGSLIDQTGEEAAVEVIATFLPKVVIDSLMASLSRAGLELEALTLEPIAAINVLIPKSMRRLNVALVDIGAGTSDIAITDDNTVIAYGMVSTAGDVITEAISDEFLLDFHEAENVKRQLSNHEIDTITMTDVLGMETSLSKAEVLKTIHPAIEQLAKAISEEIRTLNAKPPKAVMLVGGGSLTPYISESIAKQLQLPSNRVAIRSIDAIKDLTIKDNVKVSPELVTPIGIGITAKESPIQYVSITVNQQVLRLFDVKELTVGDGLLAFGMDLKKLYGKPGMAMFVTVNGQRITLPGTHGEPPMIKKNGKPARLDDPLHARDVLEVKQGADGRPATATVGHLLEELPSVSLSINGKKKILEAKITKNGIVVQKDEPIQDNDQIEVHFPTNIKEVLKEAALPFPTPFYVYVNDERITLPYEDWKIWKNGQIATLDISVQANDFIECKRIERAHPTVKDLLLKLNEPFEHSIDVFFNNKPVTLKKRAITITRNGVPLSFNKPLINGESLHMQKESPLVFIFQDVFREVQMNVDSTKKERFVMKKNGAPTTFTAPIQSGDKLEITFEPLHERKQTP</sequence>
<dbReference type="InterPro" id="IPR050696">
    <property type="entry name" value="FtsA/MreB"/>
</dbReference>
<name>A0ABW0U6W6_9BACI</name>
<dbReference type="EMBL" id="JBHSPF010000053">
    <property type="protein sequence ID" value="MFC5629158.1"/>
    <property type="molecule type" value="Genomic_DNA"/>
</dbReference>
<keyword evidence="3" id="KW-1185">Reference proteome</keyword>
<proteinExistence type="predicted"/>
<accession>A0ABW0U6W6</accession>
<dbReference type="Gene3D" id="3.30.1490.300">
    <property type="match status" value="1"/>
</dbReference>
<keyword evidence="2" id="KW-0131">Cell cycle</keyword>
<dbReference type="SUPFAM" id="SSF53067">
    <property type="entry name" value="Actin-like ATPase domain"/>
    <property type="match status" value="2"/>
</dbReference>
<gene>
    <name evidence="2" type="ORF">ACFPTR_09810</name>
</gene>
<dbReference type="GO" id="GO:0051301">
    <property type="term" value="P:cell division"/>
    <property type="evidence" value="ECO:0007669"/>
    <property type="project" value="UniProtKB-KW"/>
</dbReference>
<reference evidence="3" key="1">
    <citation type="journal article" date="2019" name="Int. J. Syst. Evol. Microbiol.">
        <title>The Global Catalogue of Microorganisms (GCM) 10K type strain sequencing project: providing services to taxonomists for standard genome sequencing and annotation.</title>
        <authorList>
            <consortium name="The Broad Institute Genomics Platform"/>
            <consortium name="The Broad Institute Genome Sequencing Center for Infectious Disease"/>
            <person name="Wu L."/>
            <person name="Ma J."/>
        </authorList>
    </citation>
    <scope>NUCLEOTIDE SEQUENCE [LARGE SCALE GENOMIC DNA]</scope>
    <source>
        <strain evidence="3">CGMCC 1.15790</strain>
    </source>
</reference>
<protein>
    <submittedName>
        <fullName evidence="2">Cell division protein FtsA</fullName>
    </submittedName>
</protein>
<dbReference type="PANTHER" id="PTHR32432:SF3">
    <property type="entry name" value="ETHANOLAMINE UTILIZATION PROTEIN EUTJ"/>
    <property type="match status" value="1"/>
</dbReference>
<comment type="caution">
    <text evidence="2">The sequence shown here is derived from an EMBL/GenBank/DDBJ whole genome shotgun (WGS) entry which is preliminary data.</text>
</comment>
<dbReference type="Proteomes" id="UP001596143">
    <property type="component" value="Unassembled WGS sequence"/>
</dbReference>
<dbReference type="Pfam" id="PF14450">
    <property type="entry name" value="FtsA"/>
    <property type="match status" value="1"/>
</dbReference>
<keyword evidence="2" id="KW-0132">Cell division</keyword>
<evidence type="ECO:0000313" key="2">
    <source>
        <dbReference type="EMBL" id="MFC5629158.1"/>
    </source>
</evidence>
<evidence type="ECO:0000313" key="3">
    <source>
        <dbReference type="Proteomes" id="UP001596143"/>
    </source>
</evidence>
<organism evidence="2 3">
    <name type="scientific">Aliibacillus thermotolerans</name>
    <dbReference type="NCBI Taxonomy" id="1834418"/>
    <lineage>
        <taxon>Bacteria</taxon>
        <taxon>Bacillati</taxon>
        <taxon>Bacillota</taxon>
        <taxon>Bacilli</taxon>
        <taxon>Bacillales</taxon>
        <taxon>Bacillaceae</taxon>
        <taxon>Aliibacillus</taxon>
    </lineage>
</organism>
<feature type="domain" description="SHS2" evidence="1">
    <location>
        <begin position="6"/>
        <end position="204"/>
    </location>
</feature>
<evidence type="ECO:0000259" key="1">
    <source>
        <dbReference type="SMART" id="SM00842"/>
    </source>
</evidence>
<dbReference type="SMART" id="SM00842">
    <property type="entry name" value="FtsA"/>
    <property type="match status" value="1"/>
</dbReference>